<name>Q5WVB5_LEGPL</name>
<sequence>MLTTNQILILALIKIITAHHRELANAENDCDNMKCSKCQHALLDKLNSV</sequence>
<gene>
    <name evidence="1" type="ordered locus">lpl1901</name>
</gene>
<dbReference type="Proteomes" id="UP000002517">
    <property type="component" value="Chromosome"/>
</dbReference>
<evidence type="ECO:0000313" key="1">
    <source>
        <dbReference type="EMBL" id="CAH16140.1"/>
    </source>
</evidence>
<organism evidence="1 2">
    <name type="scientific">Legionella pneumophila (strain Lens)</name>
    <dbReference type="NCBI Taxonomy" id="297245"/>
    <lineage>
        <taxon>Bacteria</taxon>
        <taxon>Pseudomonadati</taxon>
        <taxon>Pseudomonadota</taxon>
        <taxon>Gammaproteobacteria</taxon>
        <taxon>Legionellales</taxon>
        <taxon>Legionellaceae</taxon>
        <taxon>Legionella</taxon>
    </lineage>
</organism>
<evidence type="ECO:0000313" key="2">
    <source>
        <dbReference type="Proteomes" id="UP000002517"/>
    </source>
</evidence>
<accession>Q5WVB5</accession>
<proteinExistence type="predicted"/>
<protein>
    <submittedName>
        <fullName evidence="1">Uncharacterized protein</fullName>
    </submittedName>
</protein>
<reference evidence="1 2" key="1">
    <citation type="journal article" date="2004" name="Nat. Genet.">
        <title>Evidence in the Legionella pneumophila genome for exploitation of host cell functions and high genome plasticity.</title>
        <authorList>
            <person name="Cazalet C."/>
            <person name="Rusniok C."/>
            <person name="Bruggemann H."/>
            <person name="Zidane N."/>
            <person name="Magnier A."/>
            <person name="Ma L."/>
            <person name="Tichit M."/>
            <person name="Jarraud S."/>
            <person name="Bouchier C."/>
            <person name="Vandenesch F."/>
            <person name="Kunst F."/>
            <person name="Etienne J."/>
            <person name="Glaser P."/>
            <person name="Buchrieser C."/>
        </authorList>
    </citation>
    <scope>NUCLEOTIDE SEQUENCE [LARGE SCALE GENOMIC DNA]</scope>
    <source>
        <strain evidence="1 2">Lens</strain>
    </source>
</reference>
<dbReference type="LegioList" id="lpl1901"/>
<dbReference type="KEGG" id="lpf:lpl1901"/>
<dbReference type="HOGENOM" id="CLU_3137212_0_0_6"/>
<dbReference type="AlphaFoldDB" id="Q5WVB5"/>
<dbReference type="EMBL" id="CR628337">
    <property type="protein sequence ID" value="CAH16140.1"/>
    <property type="molecule type" value="Genomic_DNA"/>
</dbReference>